<keyword evidence="1" id="KW-0378">Hydrolase</keyword>
<dbReference type="EC" id="3.4.25.1" evidence="1"/>
<reference evidence="1" key="1">
    <citation type="submission" date="2022-07" db="EMBL/GenBank/DDBJ databases">
        <title>Phylogenomic reconstructions and comparative analyses of Kickxellomycotina fungi.</title>
        <authorList>
            <person name="Reynolds N.K."/>
            <person name="Stajich J.E."/>
            <person name="Barry K."/>
            <person name="Grigoriev I.V."/>
            <person name="Crous P."/>
            <person name="Smith M.E."/>
        </authorList>
    </citation>
    <scope>NUCLEOTIDE SEQUENCE</scope>
    <source>
        <strain evidence="1">Benny 63K</strain>
    </source>
</reference>
<accession>A0ACC1I707</accession>
<dbReference type="Proteomes" id="UP001150581">
    <property type="component" value="Unassembled WGS sequence"/>
</dbReference>
<protein>
    <submittedName>
        <fullName evidence="1">Proteasome subunit beta type-6</fullName>
        <ecNumber evidence="1">3.4.25.1</ecNumber>
    </submittedName>
</protein>
<sequence>MDFAAMQKQYPAQVPTEVHSHQNRWDPYVDNGGTSLAIAGADYVIVASDTRQSNGGYSINSRTEPKAFKLSNNVVLATSGFAADAKRLVEVLEQNALTYFYKHNKQMTAPAMAQMLSNTLYGRRFFPYYVFPILAGVDAQGKGALFAYDPVGNMERVNYQAYGSAAALVQPFLDNVVGFKNQRGADHNRLIERDEAMRFAVDAFTSATERDIYTGDWLDIFVIDKDGVKHEKRELKHD</sequence>
<name>A0ACC1I707_9FUNG</name>
<comment type="caution">
    <text evidence="1">The sequence shown here is derived from an EMBL/GenBank/DDBJ whole genome shotgun (WGS) entry which is preliminary data.</text>
</comment>
<gene>
    <name evidence="1" type="primary">PRE7_1</name>
    <name evidence="1" type="ORF">LPJ66_008103</name>
</gene>
<keyword evidence="2" id="KW-1185">Reference proteome</keyword>
<evidence type="ECO:0000313" key="1">
    <source>
        <dbReference type="EMBL" id="KAJ1889301.1"/>
    </source>
</evidence>
<dbReference type="EMBL" id="JANBPG010001571">
    <property type="protein sequence ID" value="KAJ1889301.1"/>
    <property type="molecule type" value="Genomic_DNA"/>
</dbReference>
<organism evidence="1 2">
    <name type="scientific">Kickxella alabastrina</name>
    <dbReference type="NCBI Taxonomy" id="61397"/>
    <lineage>
        <taxon>Eukaryota</taxon>
        <taxon>Fungi</taxon>
        <taxon>Fungi incertae sedis</taxon>
        <taxon>Zoopagomycota</taxon>
        <taxon>Kickxellomycotina</taxon>
        <taxon>Kickxellomycetes</taxon>
        <taxon>Kickxellales</taxon>
        <taxon>Kickxellaceae</taxon>
        <taxon>Kickxella</taxon>
    </lineage>
</organism>
<keyword evidence="1" id="KW-0647">Proteasome</keyword>
<evidence type="ECO:0000313" key="2">
    <source>
        <dbReference type="Proteomes" id="UP001150581"/>
    </source>
</evidence>
<proteinExistence type="predicted"/>